<evidence type="ECO:0000256" key="1">
    <source>
        <dbReference type="SAM" id="MobiDB-lite"/>
    </source>
</evidence>
<evidence type="ECO:0000313" key="3">
    <source>
        <dbReference type="EMBL" id="RAM00324.1"/>
    </source>
</evidence>
<dbReference type="EMBL" id="CP036313">
    <property type="protein sequence ID" value="QBH14322.1"/>
    <property type="molecule type" value="Genomic_DNA"/>
</dbReference>
<reference evidence="3 4" key="1">
    <citation type="submission" date="2018-06" db="EMBL/GenBank/DDBJ databases">
        <title>Complete Genome Sequence of Desulfobacter hydrogenophilus (DSM3380).</title>
        <authorList>
            <person name="Marietou A."/>
            <person name="Schreiber L."/>
            <person name="Marshall I."/>
            <person name="Jorgensen B."/>
        </authorList>
    </citation>
    <scope>NUCLEOTIDE SEQUENCE [LARGE SCALE GENOMIC DNA]</scope>
    <source>
        <strain evidence="3 4">DSM 3380</strain>
    </source>
</reference>
<proteinExistence type="predicted"/>
<reference evidence="2 5" key="2">
    <citation type="submission" date="2019-02" db="EMBL/GenBank/DDBJ databases">
        <title>Complete genome sequence of Desulfobacter hydrogenophilus AcRS1.</title>
        <authorList>
            <person name="Marietou A."/>
            <person name="Lund M.B."/>
            <person name="Marshall I.P.G."/>
            <person name="Schreiber L."/>
            <person name="Jorgensen B."/>
        </authorList>
    </citation>
    <scope>NUCLEOTIDE SEQUENCE [LARGE SCALE GENOMIC DNA]</scope>
    <source>
        <strain evidence="2 5">AcRS1</strain>
    </source>
</reference>
<dbReference type="AlphaFoldDB" id="A0A328F6V2"/>
<protein>
    <recommendedName>
        <fullName evidence="6">Peptidase</fullName>
    </recommendedName>
</protein>
<sequence>MGNWIEICKAGTWTAKNGEQVTLSTGDLDGIASAYNPTEREAPLVFGHPEDNHPAFGWVDQLKRTGDILLARFKQVPETVKDLVKAGHYKKVSISLMADKKTLRHVGLLGAVPPAVPGLADVMFQGEDGVTIEFSNPDATRKEEKTHMELEKLKKELEAEKEARKTAETKAATAETELSQSRQKTLEAEIGTRIDKLVGKQILAGDKPLVKEIALALGKEGTEIELSAGKGKKSLSSHLFDFLQGLPDRGLLTEFSAPNAGRETDAPDMPALMSRV</sequence>
<dbReference type="Proteomes" id="UP000293902">
    <property type="component" value="Chromosome"/>
</dbReference>
<accession>A0A328F6V2</accession>
<dbReference type="EMBL" id="QLNI01000052">
    <property type="protein sequence ID" value="RAM00324.1"/>
    <property type="molecule type" value="Genomic_DNA"/>
</dbReference>
<evidence type="ECO:0008006" key="6">
    <source>
        <dbReference type="Google" id="ProtNLM"/>
    </source>
</evidence>
<evidence type="ECO:0000313" key="4">
    <source>
        <dbReference type="Proteomes" id="UP000248798"/>
    </source>
</evidence>
<organism evidence="3 4">
    <name type="scientific">Desulfobacter hydrogenophilus</name>
    <dbReference type="NCBI Taxonomy" id="2291"/>
    <lineage>
        <taxon>Bacteria</taxon>
        <taxon>Pseudomonadati</taxon>
        <taxon>Thermodesulfobacteriota</taxon>
        <taxon>Desulfobacteria</taxon>
        <taxon>Desulfobacterales</taxon>
        <taxon>Desulfobacteraceae</taxon>
        <taxon>Desulfobacter</taxon>
    </lineage>
</organism>
<keyword evidence="5" id="KW-1185">Reference proteome</keyword>
<feature type="compositionally biased region" description="Low complexity" evidence="1">
    <location>
        <begin position="169"/>
        <end position="178"/>
    </location>
</feature>
<evidence type="ECO:0000313" key="5">
    <source>
        <dbReference type="Proteomes" id="UP000293902"/>
    </source>
</evidence>
<dbReference type="RefSeq" id="WP_111959825.1">
    <property type="nucleotide sequence ID" value="NZ_CP036313.1"/>
</dbReference>
<name>A0A328F6V2_9BACT</name>
<dbReference type="OrthoDB" id="9816412at2"/>
<gene>
    <name evidence="3" type="ORF">DO021_19600</name>
    <name evidence="2" type="ORF">EYB58_16200</name>
</gene>
<dbReference type="Proteomes" id="UP000248798">
    <property type="component" value="Unassembled WGS sequence"/>
</dbReference>
<evidence type="ECO:0000313" key="2">
    <source>
        <dbReference type="EMBL" id="QBH14322.1"/>
    </source>
</evidence>
<feature type="region of interest" description="Disordered" evidence="1">
    <location>
        <begin position="161"/>
        <end position="182"/>
    </location>
</feature>